<reference evidence="7" key="1">
    <citation type="submission" date="2022-10" db="EMBL/GenBank/DDBJ databases">
        <title>Catenovulum adriacola sp. nov. isolated in the Harbour of Susak.</title>
        <authorList>
            <person name="Schoch T."/>
            <person name="Reich S.J."/>
            <person name="Stoeferle S."/>
            <person name="Flaiz M."/>
            <person name="Kazda M."/>
            <person name="Riedel C.U."/>
            <person name="Duerre P."/>
        </authorList>
    </citation>
    <scope>NUCLEOTIDE SEQUENCE</scope>
    <source>
        <strain evidence="7">TS8</strain>
    </source>
</reference>
<dbReference type="InterPro" id="IPR030192">
    <property type="entry name" value="YbdG"/>
</dbReference>
<comment type="subcellular location">
    <subcellularLocation>
        <location evidence="1">Membrane</location>
    </subcellularLocation>
</comment>
<feature type="domain" description="Mechanosensitive ion channel MscS" evidence="6">
    <location>
        <begin position="179"/>
        <end position="247"/>
    </location>
</feature>
<dbReference type="PANTHER" id="PTHR30414">
    <property type="entry name" value="MINICONDUCTANCE MECHANOSENSITIVE CHANNEL YBDG"/>
    <property type="match status" value="1"/>
</dbReference>
<dbReference type="Pfam" id="PF00924">
    <property type="entry name" value="MS_channel_2nd"/>
    <property type="match status" value="1"/>
</dbReference>
<keyword evidence="4 5" id="KW-0472">Membrane</keyword>
<dbReference type="InterPro" id="IPR006685">
    <property type="entry name" value="MscS_channel_2nd"/>
</dbReference>
<feature type="transmembrane region" description="Helical" evidence="5">
    <location>
        <begin position="62"/>
        <end position="83"/>
    </location>
</feature>
<keyword evidence="3 5" id="KW-1133">Transmembrane helix</keyword>
<sequence length="399" mass="44952">MLDLINALPDQGHAYYLSRLGVIAASIIILSFIAFRLLLPALRKAATRTQHGWDDLLIRNKFISRVLLIVPVIAADKLTHLLFDLPEAVDKNVTHLISIAITLVIAGVVLSIINTVRDVFDEIESLRTLPIDNIRQLAVLLVYLFTVIFIVSIIFNKSPLTLLTGISAAMALVLLIFKDVILGFVAGVQLSLNRLVRVGDWIVFEKGKADGDVISVGLTVVKVRNFDKTITSIPVYDLVSNSFTNWRGMQETGARRIKRAIYLDQNSVGYLTQANYERLKEHPLLKDYLANKLADGACIATIDELPSHRCLSNLGTFRAYIEAYLTNKKEIRNDMLMMCRQLAPNEHGLPLEIYCFSETEWLTYEKIQADVFDHLYCVSKYFGLKVFQFGEFKTPANTK</sequence>
<evidence type="ECO:0000256" key="3">
    <source>
        <dbReference type="ARBA" id="ARBA00022989"/>
    </source>
</evidence>
<dbReference type="Proteomes" id="UP001163726">
    <property type="component" value="Chromosome"/>
</dbReference>
<name>A0ABY7ALC5_9ALTE</name>
<keyword evidence="8" id="KW-1185">Reference proteome</keyword>
<evidence type="ECO:0000313" key="7">
    <source>
        <dbReference type="EMBL" id="WAJ70353.1"/>
    </source>
</evidence>
<gene>
    <name evidence="7" type="ORF">OLW01_00615</name>
</gene>
<dbReference type="SUPFAM" id="SSF50182">
    <property type="entry name" value="Sm-like ribonucleoproteins"/>
    <property type="match status" value="1"/>
</dbReference>
<feature type="transmembrane region" description="Helical" evidence="5">
    <location>
        <begin position="161"/>
        <end position="188"/>
    </location>
</feature>
<evidence type="ECO:0000256" key="2">
    <source>
        <dbReference type="ARBA" id="ARBA00022692"/>
    </source>
</evidence>
<dbReference type="PANTHER" id="PTHR30414:SF0">
    <property type="entry name" value="MINICONDUCTANCE MECHANOSENSITIVE CHANNEL YBDG"/>
    <property type="match status" value="1"/>
</dbReference>
<protein>
    <submittedName>
        <fullName evidence="7">Mechanosensitive ion channel family protein</fullName>
    </submittedName>
</protein>
<evidence type="ECO:0000256" key="4">
    <source>
        <dbReference type="ARBA" id="ARBA00023136"/>
    </source>
</evidence>
<evidence type="ECO:0000259" key="6">
    <source>
        <dbReference type="Pfam" id="PF00924"/>
    </source>
</evidence>
<accession>A0ABY7ALC5</accession>
<keyword evidence="2 5" id="KW-0812">Transmembrane</keyword>
<evidence type="ECO:0000256" key="5">
    <source>
        <dbReference type="SAM" id="Phobius"/>
    </source>
</evidence>
<dbReference type="RefSeq" id="WP_268074655.1">
    <property type="nucleotide sequence ID" value="NZ_CP109965.1"/>
</dbReference>
<evidence type="ECO:0000313" key="8">
    <source>
        <dbReference type="Proteomes" id="UP001163726"/>
    </source>
</evidence>
<dbReference type="InterPro" id="IPR023408">
    <property type="entry name" value="MscS_beta-dom_sf"/>
</dbReference>
<dbReference type="Gene3D" id="2.30.30.60">
    <property type="match status" value="1"/>
</dbReference>
<organism evidence="7 8">
    <name type="scientific">Catenovulum adriaticum</name>
    <dbReference type="NCBI Taxonomy" id="2984846"/>
    <lineage>
        <taxon>Bacteria</taxon>
        <taxon>Pseudomonadati</taxon>
        <taxon>Pseudomonadota</taxon>
        <taxon>Gammaproteobacteria</taxon>
        <taxon>Alteromonadales</taxon>
        <taxon>Alteromonadaceae</taxon>
        <taxon>Catenovulum</taxon>
    </lineage>
</organism>
<proteinExistence type="predicted"/>
<feature type="transmembrane region" description="Helical" evidence="5">
    <location>
        <begin position="137"/>
        <end position="155"/>
    </location>
</feature>
<feature type="transmembrane region" description="Helical" evidence="5">
    <location>
        <begin position="95"/>
        <end position="116"/>
    </location>
</feature>
<evidence type="ECO:0000256" key="1">
    <source>
        <dbReference type="ARBA" id="ARBA00004370"/>
    </source>
</evidence>
<dbReference type="EMBL" id="CP109965">
    <property type="protein sequence ID" value="WAJ70353.1"/>
    <property type="molecule type" value="Genomic_DNA"/>
</dbReference>
<dbReference type="InterPro" id="IPR010920">
    <property type="entry name" value="LSM_dom_sf"/>
</dbReference>
<feature type="transmembrane region" description="Helical" evidence="5">
    <location>
        <begin position="20"/>
        <end position="42"/>
    </location>
</feature>